<organism evidence="2 3">
    <name type="scientific">Candidatus Syntropharchaeum caldarium</name>
    <dbReference type="NCBI Taxonomy" id="1838285"/>
    <lineage>
        <taxon>Archaea</taxon>
        <taxon>Methanobacteriati</taxon>
        <taxon>Methanobacteriota</taxon>
        <taxon>Stenosarchaea group</taxon>
        <taxon>Methanomicrobia</taxon>
        <taxon>Methanosarcinales</taxon>
        <taxon>ANME-2 cluster</taxon>
        <taxon>Candidatus Syntropharchaeum</taxon>
    </lineage>
</organism>
<dbReference type="InterPro" id="IPR001441">
    <property type="entry name" value="UPP_synth-like"/>
</dbReference>
<dbReference type="GO" id="GO:0016094">
    <property type="term" value="P:polyprenol biosynthetic process"/>
    <property type="evidence" value="ECO:0007669"/>
    <property type="project" value="TreeGrafter"/>
</dbReference>
<dbReference type="EMBL" id="LYOS01000001">
    <property type="protein sequence ID" value="OFV68774.1"/>
    <property type="molecule type" value="Genomic_DNA"/>
</dbReference>
<proteinExistence type="predicted"/>
<keyword evidence="3" id="KW-1185">Reference proteome</keyword>
<evidence type="ECO:0000313" key="2">
    <source>
        <dbReference type="EMBL" id="OFV68774.1"/>
    </source>
</evidence>
<dbReference type="SUPFAM" id="SSF64005">
    <property type="entry name" value="Undecaprenyl diphosphate synthase"/>
    <property type="match status" value="1"/>
</dbReference>
<dbReference type="Proteomes" id="UP000186940">
    <property type="component" value="Unassembled WGS sequence"/>
</dbReference>
<dbReference type="PANTHER" id="PTHR10291">
    <property type="entry name" value="DEHYDRODOLICHYL DIPHOSPHATE SYNTHASE FAMILY MEMBER"/>
    <property type="match status" value="1"/>
</dbReference>
<gene>
    <name evidence="2" type="ORF">SCAL_000450</name>
</gene>
<dbReference type="STRING" id="1838285.SCAL_000450"/>
<name>A0A1F2PCL7_9EURY</name>
<accession>A0A1F2PCL7</accession>
<keyword evidence="1" id="KW-0808">Transferase</keyword>
<reference evidence="2" key="1">
    <citation type="submission" date="2016-05" db="EMBL/GenBank/DDBJ databases">
        <title>Microbial consortia oxidize butane by reversing methanogenesis.</title>
        <authorList>
            <person name="Laso-Perez R."/>
            <person name="Richter M."/>
            <person name="Wegener G."/>
            <person name="Musat F."/>
        </authorList>
    </citation>
    <scope>NUCLEOTIDE SEQUENCE [LARGE SCALE GENOMIC DNA]</scope>
    <source>
        <strain evidence="2">BOX2</strain>
    </source>
</reference>
<dbReference type="GO" id="GO:0045547">
    <property type="term" value="F:ditrans,polycis-polyprenyl diphosphate synthase [(2E,6E)-farnesyl diphosphate specific] activity"/>
    <property type="evidence" value="ECO:0007669"/>
    <property type="project" value="TreeGrafter"/>
</dbReference>
<sequence>MLKRLLYPLYEPMLRRDLEDVEINHILLVISASDIRDRAGISKLRQFIEWSFDLSIPDVCIYISTRENGGGMPATLTTTIYNELESIDAKLAVYTHQTSRVKKNGDERYSVNVSIGLGGRDELVYATRKIMEEVKAGHITPEEIDEKLIESKLIFNFTPDLIIRSGTTKLTDFLIWQAVYSELYFTDVSWVNFRKIDFLRAVRDFKKRERRFGR</sequence>
<dbReference type="Gene3D" id="3.40.1180.10">
    <property type="entry name" value="Decaprenyl diphosphate synthase-like"/>
    <property type="match status" value="1"/>
</dbReference>
<dbReference type="InterPro" id="IPR036424">
    <property type="entry name" value="UPP_synth-like_sf"/>
</dbReference>
<dbReference type="Pfam" id="PF01255">
    <property type="entry name" value="Prenyltransf"/>
    <property type="match status" value="1"/>
</dbReference>
<evidence type="ECO:0000313" key="3">
    <source>
        <dbReference type="Proteomes" id="UP000186940"/>
    </source>
</evidence>
<evidence type="ECO:0000256" key="1">
    <source>
        <dbReference type="ARBA" id="ARBA00022679"/>
    </source>
</evidence>
<comment type="caution">
    <text evidence="2">The sequence shown here is derived from an EMBL/GenBank/DDBJ whole genome shotgun (WGS) entry which is preliminary data.</text>
</comment>
<dbReference type="FunFam" id="3.40.1180.10:FF:000016">
    <property type="entry name" value="Undecaprenyl diphosphate synthase"/>
    <property type="match status" value="1"/>
</dbReference>
<protein>
    <submittedName>
        <fullName evidence="2">Undecaprenyl pyrophosphate synthetase</fullName>
    </submittedName>
</protein>
<dbReference type="PATRIC" id="fig|1838285.3.peg.454"/>
<dbReference type="AlphaFoldDB" id="A0A1F2PCL7"/>
<dbReference type="PANTHER" id="PTHR10291:SF28">
    <property type="entry name" value="UNDECAPRENYL DIPHOSPHATE SYNTHASE"/>
    <property type="match status" value="1"/>
</dbReference>